<dbReference type="SMART" id="SM00184">
    <property type="entry name" value="RING"/>
    <property type="match status" value="1"/>
</dbReference>
<evidence type="ECO:0000256" key="6">
    <source>
        <dbReference type="ARBA" id="ARBA00022989"/>
    </source>
</evidence>
<evidence type="ECO:0000256" key="3">
    <source>
        <dbReference type="ARBA" id="ARBA00022723"/>
    </source>
</evidence>
<evidence type="ECO:0000256" key="9">
    <source>
        <dbReference type="SAM" id="MobiDB-lite"/>
    </source>
</evidence>
<evidence type="ECO:0000256" key="7">
    <source>
        <dbReference type="ARBA" id="ARBA00023136"/>
    </source>
</evidence>
<feature type="domain" description="RING-type" evidence="12">
    <location>
        <begin position="358"/>
        <end position="400"/>
    </location>
</feature>
<protein>
    <recommendedName>
        <fullName evidence="12">RING-type domain-containing protein</fullName>
    </recommendedName>
</protein>
<organism evidence="13 14">
    <name type="scientific">Lepraria finkii</name>
    <dbReference type="NCBI Taxonomy" id="1340010"/>
    <lineage>
        <taxon>Eukaryota</taxon>
        <taxon>Fungi</taxon>
        <taxon>Dikarya</taxon>
        <taxon>Ascomycota</taxon>
        <taxon>Pezizomycotina</taxon>
        <taxon>Lecanoromycetes</taxon>
        <taxon>OSLEUM clade</taxon>
        <taxon>Lecanoromycetidae</taxon>
        <taxon>Lecanorales</taxon>
        <taxon>Lecanorineae</taxon>
        <taxon>Stereocaulaceae</taxon>
        <taxon>Lepraria</taxon>
    </lineage>
</organism>
<dbReference type="Proteomes" id="UP001590951">
    <property type="component" value="Unassembled WGS sequence"/>
</dbReference>
<evidence type="ECO:0000256" key="10">
    <source>
        <dbReference type="SAM" id="Phobius"/>
    </source>
</evidence>
<evidence type="ECO:0000256" key="1">
    <source>
        <dbReference type="ARBA" id="ARBA00004370"/>
    </source>
</evidence>
<keyword evidence="4 8" id="KW-0863">Zinc-finger</keyword>
<feature type="compositionally biased region" description="Polar residues" evidence="9">
    <location>
        <begin position="544"/>
        <end position="587"/>
    </location>
</feature>
<dbReference type="PANTHER" id="PTHR46539:SF1">
    <property type="entry name" value="E3 UBIQUITIN-PROTEIN LIGASE ATL42"/>
    <property type="match status" value="1"/>
</dbReference>
<evidence type="ECO:0000259" key="12">
    <source>
        <dbReference type="PROSITE" id="PS50089"/>
    </source>
</evidence>
<keyword evidence="11" id="KW-0732">Signal</keyword>
<evidence type="ECO:0000313" key="13">
    <source>
        <dbReference type="EMBL" id="KAL2049349.1"/>
    </source>
</evidence>
<feature type="transmembrane region" description="Helical" evidence="10">
    <location>
        <begin position="212"/>
        <end position="238"/>
    </location>
</feature>
<sequence length="601" mass="64381">MGSFSFPNMYLAIWISILGAQLVSGQIVSPTNSTTTANTTNQFVLDTTISQMETHAALEPLTDQAGLKGSVSQLQQISPQGSLVLTNTKSVSSLETGDIAFISCEPIDYSTGNIDSQRIINLAVNNGKPVAIVLYSVYAASCSFSPTDNFSFTTMYTMLSANQSQAIVTGLQSNDPPYPSTTITVNQEMVNGSSGITGSDNNNIQGKSPTTAVAMIILYSITGIITALFLAIIIVGAIRAHRHPERYGPRRVIGRPRQSRAKGIARAMLETIPIIKFGDQEEDKPAEQGRDVELAHTGAPHTETVAEAEEPREQAATLQSDAEGAGPDVVTTEAAAGSEKLGDGTEEDAYKTDNGLACSVCTDDFAKGQDVRLLPCKHKFHPECIDPWLLNVSGTCPLCRVDLHPTTSHTSDPDAEDDIPETFHPDANSPTYLTDAPITETARRNRRSRILHIGRMRHATPDERIAALRTLRNENRDQAPSANIEQGGWSIRERTLNKLGVRLGRAFGGSRPTSGVSSSRPVSHIPATAAEAPATTSEAPVSSEVPTYTTYEATNSTELPPASTTEAHASSELPASTTTEVPVSITTEEAHAPQTETRRQD</sequence>
<feature type="compositionally biased region" description="Basic and acidic residues" evidence="9">
    <location>
        <begin position="588"/>
        <end position="601"/>
    </location>
</feature>
<feature type="region of interest" description="Disordered" evidence="9">
    <location>
        <begin position="303"/>
        <end position="327"/>
    </location>
</feature>
<reference evidence="13 14" key="1">
    <citation type="submission" date="2024-09" db="EMBL/GenBank/DDBJ databases">
        <title>Rethinking Asexuality: The Enigmatic Case of Functional Sexual Genes in Lepraria (Stereocaulaceae).</title>
        <authorList>
            <person name="Doellman M."/>
            <person name="Sun Y."/>
            <person name="Barcenas-Pena A."/>
            <person name="Lumbsch H.T."/>
            <person name="Grewe F."/>
        </authorList>
    </citation>
    <scope>NUCLEOTIDE SEQUENCE [LARGE SCALE GENOMIC DNA]</scope>
    <source>
        <strain evidence="13 14">Grewe 0041</strain>
    </source>
</reference>
<dbReference type="SUPFAM" id="SSF57850">
    <property type="entry name" value="RING/U-box"/>
    <property type="match status" value="1"/>
</dbReference>
<dbReference type="InterPro" id="IPR013083">
    <property type="entry name" value="Znf_RING/FYVE/PHD"/>
</dbReference>
<dbReference type="Gene3D" id="3.30.40.10">
    <property type="entry name" value="Zinc/RING finger domain, C3HC4 (zinc finger)"/>
    <property type="match status" value="1"/>
</dbReference>
<keyword evidence="3" id="KW-0479">Metal-binding</keyword>
<feature type="signal peptide" evidence="11">
    <location>
        <begin position="1"/>
        <end position="25"/>
    </location>
</feature>
<keyword evidence="14" id="KW-1185">Reference proteome</keyword>
<keyword evidence="7 10" id="KW-0472">Membrane</keyword>
<feature type="region of interest" description="Disordered" evidence="9">
    <location>
        <begin position="529"/>
        <end position="601"/>
    </location>
</feature>
<dbReference type="PROSITE" id="PS50089">
    <property type="entry name" value="ZF_RING_2"/>
    <property type="match status" value="1"/>
</dbReference>
<evidence type="ECO:0000256" key="5">
    <source>
        <dbReference type="ARBA" id="ARBA00022833"/>
    </source>
</evidence>
<keyword evidence="5" id="KW-0862">Zinc</keyword>
<dbReference type="EMBL" id="JBHFEH010000065">
    <property type="protein sequence ID" value="KAL2049349.1"/>
    <property type="molecule type" value="Genomic_DNA"/>
</dbReference>
<dbReference type="Pfam" id="PF13639">
    <property type="entry name" value="zf-RING_2"/>
    <property type="match status" value="1"/>
</dbReference>
<proteinExistence type="predicted"/>
<dbReference type="InterPro" id="IPR001841">
    <property type="entry name" value="Znf_RING"/>
</dbReference>
<name>A0ABR4AUI5_9LECA</name>
<evidence type="ECO:0000256" key="11">
    <source>
        <dbReference type="SAM" id="SignalP"/>
    </source>
</evidence>
<dbReference type="CDD" id="cd16454">
    <property type="entry name" value="RING-H2_PA-TM-RING"/>
    <property type="match status" value="1"/>
</dbReference>
<comment type="subcellular location">
    <subcellularLocation>
        <location evidence="1">Membrane</location>
    </subcellularLocation>
</comment>
<feature type="chain" id="PRO_5046384775" description="RING-type domain-containing protein" evidence="11">
    <location>
        <begin position="26"/>
        <end position="601"/>
    </location>
</feature>
<keyword evidence="6 10" id="KW-1133">Transmembrane helix</keyword>
<keyword evidence="2 10" id="KW-0812">Transmembrane</keyword>
<accession>A0ABR4AUI5</accession>
<comment type="caution">
    <text evidence="13">The sequence shown here is derived from an EMBL/GenBank/DDBJ whole genome shotgun (WGS) entry which is preliminary data.</text>
</comment>
<evidence type="ECO:0000256" key="8">
    <source>
        <dbReference type="PROSITE-ProRule" id="PRU00175"/>
    </source>
</evidence>
<gene>
    <name evidence="13" type="ORF">ABVK25_010359</name>
</gene>
<evidence type="ECO:0000256" key="4">
    <source>
        <dbReference type="ARBA" id="ARBA00022771"/>
    </source>
</evidence>
<evidence type="ECO:0000313" key="14">
    <source>
        <dbReference type="Proteomes" id="UP001590951"/>
    </source>
</evidence>
<feature type="compositionally biased region" description="Low complexity" evidence="9">
    <location>
        <begin position="529"/>
        <end position="540"/>
    </location>
</feature>
<dbReference type="PANTHER" id="PTHR46539">
    <property type="entry name" value="E3 UBIQUITIN-PROTEIN LIGASE ATL42"/>
    <property type="match status" value="1"/>
</dbReference>
<evidence type="ECO:0000256" key="2">
    <source>
        <dbReference type="ARBA" id="ARBA00022692"/>
    </source>
</evidence>